<dbReference type="InterPro" id="IPR021484">
    <property type="entry name" value="DUF3137"/>
</dbReference>
<keyword evidence="2" id="KW-0812">Transmembrane</keyword>
<feature type="region of interest" description="Disordered" evidence="1">
    <location>
        <begin position="1"/>
        <end position="22"/>
    </location>
</feature>
<dbReference type="EMBL" id="CP000776">
    <property type="protein sequence ID" value="ABS51363.1"/>
    <property type="molecule type" value="Genomic_DNA"/>
</dbReference>
<dbReference type="STRING" id="360107.CHAB381_1737"/>
<feature type="transmembrane region" description="Helical" evidence="2">
    <location>
        <begin position="93"/>
        <end position="111"/>
    </location>
</feature>
<dbReference type="eggNOG" id="COG0457">
    <property type="taxonomic scope" value="Bacteria"/>
</dbReference>
<dbReference type="HOGENOM" id="CLU_064247_0_0_7"/>
<evidence type="ECO:0000313" key="3">
    <source>
        <dbReference type="EMBL" id="ABS51363.1"/>
    </source>
</evidence>
<feature type="transmembrane region" description="Helical" evidence="2">
    <location>
        <begin position="70"/>
        <end position="87"/>
    </location>
</feature>
<proteinExistence type="predicted"/>
<gene>
    <name evidence="3" type="ordered locus">CHAB381_1737</name>
</gene>
<name>A7I408_CAMHC</name>
<evidence type="ECO:0008006" key="5">
    <source>
        <dbReference type="Google" id="ProtNLM"/>
    </source>
</evidence>
<dbReference type="Proteomes" id="UP000002407">
    <property type="component" value="Chromosome"/>
</dbReference>
<dbReference type="KEGG" id="cha:CHAB381_1737"/>
<reference evidence="4" key="1">
    <citation type="submission" date="2007-07" db="EMBL/GenBank/DDBJ databases">
        <title>Complete genome sequence of Campylobacter hominis ATCC BAA-381, a commensal isolated from the human gastrointestinal tract.</title>
        <authorList>
            <person name="Fouts D.E."/>
            <person name="Mongodin E.F."/>
            <person name="Puiu D."/>
            <person name="Sebastian Y."/>
            <person name="Miller W.G."/>
            <person name="Mandrell R.E."/>
            <person name="Nelson K.E."/>
        </authorList>
    </citation>
    <scope>NUCLEOTIDE SEQUENCE [LARGE SCALE GENOMIC DNA]</scope>
    <source>
        <strain evidence="4">ATCC BAA-381 / LMG 19568 / NCTC 13146 / CH001A</strain>
    </source>
</reference>
<evidence type="ECO:0000256" key="1">
    <source>
        <dbReference type="SAM" id="MobiDB-lite"/>
    </source>
</evidence>
<dbReference type="RefSeq" id="WP_012109556.1">
    <property type="nucleotide sequence ID" value="NC_009714.1"/>
</dbReference>
<evidence type="ECO:0000313" key="4">
    <source>
        <dbReference type="Proteomes" id="UP000002407"/>
    </source>
</evidence>
<dbReference type="Pfam" id="PF11335">
    <property type="entry name" value="DUF3137"/>
    <property type="match status" value="1"/>
</dbReference>
<feature type="compositionally biased region" description="Low complexity" evidence="1">
    <location>
        <begin position="8"/>
        <end position="22"/>
    </location>
</feature>
<organism evidence="3 4">
    <name type="scientific">Campylobacter hominis (strain ATCC BAA-381 / DSM 21671 / CCUG 45161 / LMG 19568 / NCTC 13146 / CH001A)</name>
    <dbReference type="NCBI Taxonomy" id="360107"/>
    <lineage>
        <taxon>Bacteria</taxon>
        <taxon>Pseudomonadati</taxon>
        <taxon>Campylobacterota</taxon>
        <taxon>Epsilonproteobacteria</taxon>
        <taxon>Campylobacterales</taxon>
        <taxon>Campylobacteraceae</taxon>
        <taxon>Campylobacter</taxon>
    </lineage>
</organism>
<keyword evidence="2" id="KW-0472">Membrane</keyword>
<evidence type="ECO:0000256" key="2">
    <source>
        <dbReference type="SAM" id="Phobius"/>
    </source>
</evidence>
<dbReference type="AlphaFoldDB" id="A7I408"/>
<protein>
    <recommendedName>
        <fullName evidence="5">Galanin</fullName>
    </recommendedName>
</protein>
<keyword evidence="2" id="KW-1133">Transmembrane helix</keyword>
<keyword evidence="4" id="KW-1185">Reference proteome</keyword>
<accession>A7I408</accession>
<sequence length="346" mass="40025">MNEQNLGNVQSSQNFTNQNSPNFNQSQNFKNLSKNSKIDENSPKFAGISSISLALLEKERQRVNAKIAKLKLFCLIVFGSFIIWLILNSKSDHVGEYTSFILFGAFAFYNWRKDAITRSIRSKFKAEVVSKIIKDINPHFVYIPHMHISENEFSKARVFKLNGGTFDGNDLISGKIDGVKFKMSDVSYTEIRREGRNTKQVTIFKGIVFIADFYKNFTSHTIVANSDYAKPVGKRIKIDNMDFNNRFKIYTNDEINAFYLLSPNFMERFLWLSNNVSYYIDAAFVGNKIYIFIDNKEDNFEINLDTKLTDISTIYATYKFSLEVFFNIIKDLKLNLEIFKTEAENG</sequence>
<dbReference type="OrthoDB" id="4960523at2"/>